<dbReference type="EMBL" id="LT670818">
    <property type="protein sequence ID" value="SHG67166.1"/>
    <property type="molecule type" value="Genomic_DNA"/>
</dbReference>
<sequence>MLSHVDREHNPGGEIRAVRRQTATSGINPAGSSRALRLDPLSLPVRFEAHDIRADGGVRHIELDRERIVLRRALHGMQMAINLRVSDFLGVALRGLDEAQLLVLVHRDPSLTIPLCVSSDREEIAVAWQMWSDIFALPLLPEDKLREPAARRRRHNAIRARRPKFLVRRRAGDLLNLANLHRNEREIIARD</sequence>
<protein>
    <submittedName>
        <fullName evidence="2">Uncharacterized protein</fullName>
    </submittedName>
</protein>
<dbReference type="InterPro" id="IPR046083">
    <property type="entry name" value="DUF6101"/>
</dbReference>
<feature type="compositionally biased region" description="Polar residues" evidence="1">
    <location>
        <begin position="21"/>
        <end position="31"/>
    </location>
</feature>
<feature type="region of interest" description="Disordered" evidence="1">
    <location>
        <begin position="1"/>
        <end position="31"/>
    </location>
</feature>
<dbReference type="AlphaFoldDB" id="A0A1M5LQC6"/>
<name>A0A1M5LQC6_9BRAD</name>
<accession>A0A1M5LQC6</accession>
<reference evidence="2 3" key="1">
    <citation type="submission" date="2016-11" db="EMBL/GenBank/DDBJ databases">
        <authorList>
            <person name="Jaros S."/>
            <person name="Januszkiewicz K."/>
            <person name="Wedrychowicz H."/>
        </authorList>
    </citation>
    <scope>NUCLEOTIDE SEQUENCE [LARGE SCALE GENOMIC DNA]</scope>
    <source>
        <strain evidence="2 3">GAS242</strain>
    </source>
</reference>
<dbReference type="Proteomes" id="UP000190675">
    <property type="component" value="Chromosome I"/>
</dbReference>
<dbReference type="Pfam" id="PF19596">
    <property type="entry name" value="DUF6101"/>
    <property type="match status" value="1"/>
</dbReference>
<evidence type="ECO:0000313" key="2">
    <source>
        <dbReference type="EMBL" id="SHG67166.1"/>
    </source>
</evidence>
<feature type="compositionally biased region" description="Basic and acidic residues" evidence="1">
    <location>
        <begin position="1"/>
        <end position="11"/>
    </location>
</feature>
<evidence type="ECO:0000313" key="3">
    <source>
        <dbReference type="Proteomes" id="UP000190675"/>
    </source>
</evidence>
<gene>
    <name evidence="2" type="ORF">SAMN05444169_3600</name>
</gene>
<proteinExistence type="predicted"/>
<evidence type="ECO:0000256" key="1">
    <source>
        <dbReference type="SAM" id="MobiDB-lite"/>
    </source>
</evidence>
<organism evidence="2 3">
    <name type="scientific">Bradyrhizobium erythrophlei</name>
    <dbReference type="NCBI Taxonomy" id="1437360"/>
    <lineage>
        <taxon>Bacteria</taxon>
        <taxon>Pseudomonadati</taxon>
        <taxon>Pseudomonadota</taxon>
        <taxon>Alphaproteobacteria</taxon>
        <taxon>Hyphomicrobiales</taxon>
        <taxon>Nitrobacteraceae</taxon>
        <taxon>Bradyrhizobium</taxon>
    </lineage>
</organism>